<feature type="non-terminal residue" evidence="2">
    <location>
        <position position="48"/>
    </location>
</feature>
<dbReference type="PROSITE" id="PS00213">
    <property type="entry name" value="LIPOCALIN"/>
    <property type="match status" value="1"/>
</dbReference>
<comment type="caution">
    <text evidence="2">The sequence shown here is derived from an EMBL/GenBank/DDBJ whole genome shotgun (WGS) entry which is preliminary data.</text>
</comment>
<dbReference type="SUPFAM" id="SSF50814">
    <property type="entry name" value="Lipocalins"/>
    <property type="match status" value="1"/>
</dbReference>
<dbReference type="AlphaFoldDB" id="A0A7X5N4X8"/>
<protein>
    <submittedName>
        <fullName evidence="2">Lipocalin family protein</fullName>
    </submittedName>
</protein>
<accession>A0A7X5N4X8</accession>
<feature type="signal peptide" evidence="1">
    <location>
        <begin position="1"/>
        <end position="22"/>
    </location>
</feature>
<keyword evidence="1" id="KW-0732">Signal</keyword>
<evidence type="ECO:0000256" key="1">
    <source>
        <dbReference type="SAM" id="SignalP"/>
    </source>
</evidence>
<name>A0A7X5N4X8_XANPE</name>
<dbReference type="Proteomes" id="UP000471082">
    <property type="component" value="Unassembled WGS sequence"/>
</dbReference>
<feature type="chain" id="PRO_5031568001" evidence="1">
    <location>
        <begin position="23"/>
        <end position="48"/>
    </location>
</feature>
<evidence type="ECO:0000313" key="2">
    <source>
        <dbReference type="EMBL" id="NEL81428.1"/>
    </source>
</evidence>
<organism evidence="2 3">
    <name type="scientific">Xanthomonas perforans</name>
    <dbReference type="NCBI Taxonomy" id="442694"/>
    <lineage>
        <taxon>Bacteria</taxon>
        <taxon>Pseudomonadati</taxon>
        <taxon>Pseudomonadota</taxon>
        <taxon>Gammaproteobacteria</taxon>
        <taxon>Lysobacterales</taxon>
        <taxon>Lysobacteraceae</taxon>
        <taxon>Xanthomonas</taxon>
    </lineage>
</organism>
<dbReference type="InterPro" id="IPR022272">
    <property type="entry name" value="Lipocalin_CS"/>
</dbReference>
<dbReference type="InterPro" id="IPR012674">
    <property type="entry name" value="Calycin"/>
</dbReference>
<gene>
    <name evidence="2" type="ORF">G3W61_34765</name>
</gene>
<reference evidence="2 3" key="1">
    <citation type="submission" date="2019-11" db="EMBL/GenBank/DDBJ databases">
        <title>Genome-resolved metagenomics to study the prevalence of co-infection and intraspecific heterogeneity among plant pathogen metapopulations.</title>
        <authorList>
            <person name="Newberry E."/>
            <person name="Bhandari R."/>
            <person name="Kemble J."/>
            <person name="Sikora E."/>
            <person name="Potnis N."/>
        </authorList>
    </citation>
    <scope>NUCLEOTIDE SEQUENCE [LARGE SCALE GENOMIC DNA]</scope>
    <source>
        <strain evidence="2">Xp_Tom_Tuscaloosa_18b</strain>
    </source>
</reference>
<evidence type="ECO:0000313" key="3">
    <source>
        <dbReference type="Proteomes" id="UP000471082"/>
    </source>
</evidence>
<proteinExistence type="predicted"/>
<sequence>MRLTVTIALAFLFVLGLPVASAKDAPASEPAVDLSKIMGTWYVIARMP</sequence>
<dbReference type="EMBL" id="JAAGYU010002577">
    <property type="protein sequence ID" value="NEL81428.1"/>
    <property type="molecule type" value="Genomic_DNA"/>
</dbReference>